<name>A0A9P6F978_9FUNG</name>
<keyword evidence="1" id="KW-0732">Signal</keyword>
<evidence type="ECO:0000313" key="2">
    <source>
        <dbReference type="EMBL" id="KAF9544729.1"/>
    </source>
</evidence>
<dbReference type="EMBL" id="JAAAXW010000085">
    <property type="protein sequence ID" value="KAF9544729.1"/>
    <property type="molecule type" value="Genomic_DNA"/>
</dbReference>
<proteinExistence type="predicted"/>
<feature type="signal peptide" evidence="1">
    <location>
        <begin position="1"/>
        <end position="21"/>
    </location>
</feature>
<evidence type="ECO:0000313" key="3">
    <source>
        <dbReference type="Proteomes" id="UP000723463"/>
    </source>
</evidence>
<protein>
    <submittedName>
        <fullName evidence="2">Uncharacterized protein</fullName>
    </submittedName>
</protein>
<sequence>MKKFTLTALLLATALSLATHAAPAPAPTSTPKNGTATEDSALLKLIVDYDEEAAAALIAKYDAAFNGTISPPQSKSSSAAAAASSSRVIPFCVGLAQNPVRNQVFSNKVKCDQDGWKTLFVFTAYVDPDPYQGFNKTCVAYAMNPVRSLLSFDTLSCTKGEWTTDFKFYQSDCKPSDTDLNCIRRQSATVMWQAYEPHRILLYPWYFGQQHGWKDPVPIRYITQWRYAKEAEWKSLQDVMAIHAVLHSRTTISTTPDDPTRRCLRNLFQLFPWGTIPTAGVSWPANAHPLFLVAAVRDACNHLSAKTSFEINPNIYQGYASINAVIGGKIYASVTVPVGAKFNRQLVPLAFEESLRTKFPVPFGSVTTRPEAIVAMVQKSFIVMGGPEAYVEAADLPFVPTGR</sequence>
<evidence type="ECO:0000256" key="1">
    <source>
        <dbReference type="SAM" id="SignalP"/>
    </source>
</evidence>
<reference evidence="2" key="1">
    <citation type="journal article" date="2020" name="Fungal Divers.">
        <title>Resolving the Mortierellaceae phylogeny through synthesis of multi-gene phylogenetics and phylogenomics.</title>
        <authorList>
            <person name="Vandepol N."/>
            <person name="Liber J."/>
            <person name="Desiro A."/>
            <person name="Na H."/>
            <person name="Kennedy M."/>
            <person name="Barry K."/>
            <person name="Grigoriev I.V."/>
            <person name="Miller A.N."/>
            <person name="O'Donnell K."/>
            <person name="Stajich J.E."/>
            <person name="Bonito G."/>
        </authorList>
    </citation>
    <scope>NUCLEOTIDE SEQUENCE</scope>
    <source>
        <strain evidence="2">NRRL 2591</strain>
    </source>
</reference>
<comment type="caution">
    <text evidence="2">The sequence shown here is derived from an EMBL/GenBank/DDBJ whole genome shotgun (WGS) entry which is preliminary data.</text>
</comment>
<accession>A0A9P6F978</accession>
<dbReference type="AlphaFoldDB" id="A0A9P6F978"/>
<feature type="chain" id="PRO_5040408215" evidence="1">
    <location>
        <begin position="22"/>
        <end position="403"/>
    </location>
</feature>
<keyword evidence="3" id="KW-1185">Reference proteome</keyword>
<dbReference type="Proteomes" id="UP000723463">
    <property type="component" value="Unassembled WGS sequence"/>
</dbReference>
<gene>
    <name evidence="2" type="ORF">EC957_011735</name>
</gene>
<organism evidence="2 3">
    <name type="scientific">Mortierella hygrophila</name>
    <dbReference type="NCBI Taxonomy" id="979708"/>
    <lineage>
        <taxon>Eukaryota</taxon>
        <taxon>Fungi</taxon>
        <taxon>Fungi incertae sedis</taxon>
        <taxon>Mucoromycota</taxon>
        <taxon>Mortierellomycotina</taxon>
        <taxon>Mortierellomycetes</taxon>
        <taxon>Mortierellales</taxon>
        <taxon>Mortierellaceae</taxon>
        <taxon>Mortierella</taxon>
    </lineage>
</organism>